<dbReference type="eggNOG" id="arCOG00609">
    <property type="taxonomic scope" value="Archaea"/>
</dbReference>
<accession>W8PIV2</accession>
<evidence type="ECO:0000256" key="6">
    <source>
        <dbReference type="ARBA" id="ARBA00022989"/>
    </source>
</evidence>
<evidence type="ECO:0000256" key="7">
    <source>
        <dbReference type="ARBA" id="ARBA00023136"/>
    </source>
</evidence>
<evidence type="ECO:0000256" key="2">
    <source>
        <dbReference type="ARBA" id="ARBA00022670"/>
    </source>
</evidence>
<dbReference type="EMBL" id="CP007264">
    <property type="protein sequence ID" value="AHL22044.1"/>
    <property type="molecule type" value="Genomic_DNA"/>
</dbReference>
<feature type="transmembrane region" description="Helical" evidence="8">
    <location>
        <begin position="184"/>
        <end position="204"/>
    </location>
</feature>
<keyword evidence="4" id="KW-0378">Hydrolase</keyword>
<keyword evidence="2 10" id="KW-0645">Protease</keyword>
<dbReference type="MEROPS" id="M50.A04"/>
<evidence type="ECO:0000313" key="10">
    <source>
        <dbReference type="EMBL" id="AHL22044.1"/>
    </source>
</evidence>
<dbReference type="CDD" id="cd06160">
    <property type="entry name" value="S2P-M50_like_2"/>
    <property type="match status" value="1"/>
</dbReference>
<dbReference type="GeneID" id="24959221"/>
<feature type="transmembrane region" description="Helical" evidence="8">
    <location>
        <begin position="289"/>
        <end position="307"/>
    </location>
</feature>
<evidence type="ECO:0000259" key="9">
    <source>
        <dbReference type="Pfam" id="PF02163"/>
    </source>
</evidence>
<dbReference type="PANTHER" id="PTHR31412">
    <property type="entry name" value="ZINC METALLOPROTEASE EGY1"/>
    <property type="match status" value="1"/>
</dbReference>
<dbReference type="PANTHER" id="PTHR31412:SF0">
    <property type="entry name" value="ZINC METALLOPROTEASE EGY1, CHLOROPLASTIC-RELATED"/>
    <property type="match status" value="1"/>
</dbReference>
<dbReference type="GO" id="GO:0008233">
    <property type="term" value="F:peptidase activity"/>
    <property type="evidence" value="ECO:0007669"/>
    <property type="project" value="UniProtKB-KW"/>
</dbReference>
<comment type="subcellular location">
    <subcellularLocation>
        <location evidence="1">Membrane</location>
        <topology evidence="1">Multi-pass membrane protein</topology>
    </subcellularLocation>
</comment>
<feature type="transmembrane region" description="Helical" evidence="8">
    <location>
        <begin position="216"/>
        <end position="236"/>
    </location>
</feature>
<proteinExistence type="predicted"/>
<feature type="transmembrane region" description="Helical" evidence="8">
    <location>
        <begin position="144"/>
        <end position="164"/>
    </location>
</feature>
<evidence type="ECO:0000256" key="5">
    <source>
        <dbReference type="ARBA" id="ARBA00022946"/>
    </source>
</evidence>
<keyword evidence="6 8" id="KW-1133">Transmembrane helix</keyword>
<dbReference type="InterPro" id="IPR008915">
    <property type="entry name" value="Peptidase_M50"/>
</dbReference>
<protein>
    <submittedName>
        <fullName evidence="10">Putative membrane-associated Zn-dependent proteases 1</fullName>
    </submittedName>
</protein>
<dbReference type="Pfam" id="PF02163">
    <property type="entry name" value="Peptidase_M50"/>
    <property type="match status" value="1"/>
</dbReference>
<dbReference type="GO" id="GO:0016020">
    <property type="term" value="C:membrane"/>
    <property type="evidence" value="ECO:0007669"/>
    <property type="project" value="UniProtKB-SubCell"/>
</dbReference>
<dbReference type="KEGG" id="tnu:BD01_0418"/>
<evidence type="ECO:0000256" key="1">
    <source>
        <dbReference type="ARBA" id="ARBA00004141"/>
    </source>
</evidence>
<dbReference type="InterPro" id="IPR044838">
    <property type="entry name" value="EGY1-like"/>
</dbReference>
<evidence type="ECO:0000256" key="8">
    <source>
        <dbReference type="SAM" id="Phobius"/>
    </source>
</evidence>
<keyword evidence="5" id="KW-0809">Transit peptide</keyword>
<feature type="transmembrane region" description="Helical" evidence="8">
    <location>
        <begin position="256"/>
        <end position="277"/>
    </location>
</feature>
<dbReference type="AlphaFoldDB" id="W8PIV2"/>
<dbReference type="GO" id="GO:0006508">
    <property type="term" value="P:proteolysis"/>
    <property type="evidence" value="ECO:0007669"/>
    <property type="project" value="UniProtKB-KW"/>
</dbReference>
<feature type="transmembrane region" description="Helical" evidence="8">
    <location>
        <begin position="313"/>
        <end position="335"/>
    </location>
</feature>
<keyword evidence="7 8" id="KW-0472">Membrane</keyword>
<dbReference type="RefSeq" id="WP_042689410.1">
    <property type="nucleotide sequence ID" value="NZ_CP007264.1"/>
</dbReference>
<evidence type="ECO:0000256" key="4">
    <source>
        <dbReference type="ARBA" id="ARBA00022801"/>
    </source>
</evidence>
<dbReference type="Proteomes" id="UP000019434">
    <property type="component" value="Chromosome"/>
</dbReference>
<feature type="transmembrane region" description="Helical" evidence="8">
    <location>
        <begin position="405"/>
        <end position="425"/>
    </location>
</feature>
<name>W8PIV2_9EURY</name>
<reference evidence="10 11" key="1">
    <citation type="submission" date="2014-02" db="EMBL/GenBank/DDBJ databases">
        <title>Genome Sequence of an Hyperthermophilic Archaeon, Thermococcus nautili 30-1, producing viral vesicles.</title>
        <authorList>
            <person name="Oberto J."/>
            <person name="Gaudin M."/>
            <person name="Cossu M."/>
            <person name="Gorlas A."/>
            <person name="Slesarev A."/>
            <person name="Marguet E."/>
            <person name="Forterre P."/>
        </authorList>
    </citation>
    <scope>NUCLEOTIDE SEQUENCE [LARGE SCALE GENOMIC DNA]</scope>
    <source>
        <strain evidence="10 11">30-1</strain>
    </source>
</reference>
<evidence type="ECO:0000256" key="3">
    <source>
        <dbReference type="ARBA" id="ARBA00022692"/>
    </source>
</evidence>
<keyword evidence="3 8" id="KW-0812">Transmembrane</keyword>
<keyword evidence="11" id="KW-1185">Reference proteome</keyword>
<organism evidence="10 11">
    <name type="scientific">Thermococcus nautili</name>
    <dbReference type="NCBI Taxonomy" id="195522"/>
    <lineage>
        <taxon>Archaea</taxon>
        <taxon>Methanobacteriati</taxon>
        <taxon>Methanobacteriota</taxon>
        <taxon>Thermococci</taxon>
        <taxon>Thermococcales</taxon>
        <taxon>Thermococcaceae</taxon>
        <taxon>Thermococcus</taxon>
    </lineage>
</organism>
<dbReference type="OrthoDB" id="19110at2157"/>
<sequence length="427" mass="46972">MPRGIYECLNCGYREERDSTEPLLERSCPRCGGDMILVGYAREDAERPRSPSLESVPTPEIHVAETPDLPPEVEAKLRTFYNLRFAGFDGRVFVFEVEDILEPNFEKVLSEMERLGYWCALKKRDGKVLLFVFPAGEVKPDNKWLPWVFLLATIATTLFAGYMLALNYISALDYYGLPGMKDPYLIALSFSVSVMAILGTHELGHKIAAAYHGVRATMPYFIPFPFSLIGTLGAVIRVKSPLPTRDAAIDLGVSGPIAGFLVAIPVTAIGLKLSIVVPPSMVPQTEGGVYFGTNLLFELLTRAVLGIPDNYVIFLHPIAMAGWVGLLVTFLNLIPVAQLDGGHVLRAFISERTHRIVTYVTAFVLIGMSYLWSGWFIWGLLVLLIGSAGNPGALDEVSPISKKRIALAILAAILFILTATPRPIWTT</sequence>
<feature type="transmembrane region" description="Helical" evidence="8">
    <location>
        <begin position="356"/>
        <end position="385"/>
    </location>
</feature>
<dbReference type="STRING" id="195522.BD01_0418"/>
<gene>
    <name evidence="10" type="ORF">BD01_0418</name>
</gene>
<feature type="domain" description="Peptidase M50" evidence="9">
    <location>
        <begin position="190"/>
        <end position="365"/>
    </location>
</feature>
<dbReference type="HOGENOM" id="CLU_028221_0_1_2"/>
<evidence type="ECO:0000313" key="11">
    <source>
        <dbReference type="Proteomes" id="UP000019434"/>
    </source>
</evidence>